<dbReference type="AlphaFoldDB" id="A0A448X0B5"/>
<name>A0A448X0B5_9PLAT</name>
<dbReference type="EMBL" id="CAAALY010068804">
    <property type="protein sequence ID" value="VEL24645.1"/>
    <property type="molecule type" value="Genomic_DNA"/>
</dbReference>
<keyword evidence="2" id="KW-1185">Reference proteome</keyword>
<sequence length="181" mass="19651">MLKQLEVKALQLACPLPASSSTQRLPVSTAGMAIMSARAAAASSRAAVHTAHLRCEWDQLTSALAETAEALARAQRTDSIFHAVEAVASRTEAIRLLITPAMVSANESEIILHPSENSTIGEVLKPGQLTSPSRRLCLSDRTNVSKINNMDEVQTVLTENKVNKLLAVSFMIIFVFRLDHF</sequence>
<evidence type="ECO:0000313" key="1">
    <source>
        <dbReference type="EMBL" id="VEL24645.1"/>
    </source>
</evidence>
<protein>
    <submittedName>
        <fullName evidence="1">Uncharacterized protein</fullName>
    </submittedName>
</protein>
<reference evidence="1" key="1">
    <citation type="submission" date="2018-11" db="EMBL/GenBank/DDBJ databases">
        <authorList>
            <consortium name="Pathogen Informatics"/>
        </authorList>
    </citation>
    <scope>NUCLEOTIDE SEQUENCE</scope>
</reference>
<comment type="caution">
    <text evidence="1">The sequence shown here is derived from an EMBL/GenBank/DDBJ whole genome shotgun (WGS) entry which is preliminary data.</text>
</comment>
<accession>A0A448X0B5</accession>
<evidence type="ECO:0000313" key="2">
    <source>
        <dbReference type="Proteomes" id="UP000784294"/>
    </source>
</evidence>
<proteinExistence type="predicted"/>
<gene>
    <name evidence="1" type="ORF">PXEA_LOCUS18085</name>
</gene>
<organism evidence="1 2">
    <name type="scientific">Protopolystoma xenopodis</name>
    <dbReference type="NCBI Taxonomy" id="117903"/>
    <lineage>
        <taxon>Eukaryota</taxon>
        <taxon>Metazoa</taxon>
        <taxon>Spiralia</taxon>
        <taxon>Lophotrochozoa</taxon>
        <taxon>Platyhelminthes</taxon>
        <taxon>Monogenea</taxon>
        <taxon>Polyopisthocotylea</taxon>
        <taxon>Polystomatidea</taxon>
        <taxon>Polystomatidae</taxon>
        <taxon>Protopolystoma</taxon>
    </lineage>
</organism>
<dbReference type="Proteomes" id="UP000784294">
    <property type="component" value="Unassembled WGS sequence"/>
</dbReference>